<comment type="catalytic activity">
    <reaction evidence="14">
        <text>2 glutathione + NADP(+) = glutathione disulfide + NADPH + H(+)</text>
        <dbReference type="Rhea" id="RHEA:11740"/>
        <dbReference type="ChEBI" id="CHEBI:15378"/>
        <dbReference type="ChEBI" id="CHEBI:57783"/>
        <dbReference type="ChEBI" id="CHEBI:57925"/>
        <dbReference type="ChEBI" id="CHEBI:58297"/>
        <dbReference type="ChEBI" id="CHEBI:58349"/>
        <dbReference type="EC" id="1.8.1.7"/>
    </reaction>
</comment>
<reference evidence="21" key="2">
    <citation type="submission" date="2025-09" db="UniProtKB">
        <authorList>
            <consortium name="Ensembl"/>
        </authorList>
    </citation>
    <scope>IDENTIFICATION</scope>
</reference>
<keyword evidence="10" id="KW-0560">Oxidoreductase</keyword>
<evidence type="ECO:0000256" key="16">
    <source>
        <dbReference type="PIRSR" id="PIRSR000350-2"/>
    </source>
</evidence>
<dbReference type="PANTHER" id="PTHR42737">
    <property type="entry name" value="GLUTATHIONE REDUCTASE"/>
    <property type="match status" value="1"/>
</dbReference>
<dbReference type="FunFam" id="3.50.50.60:FF:000484">
    <property type="entry name" value="Glutathione reductase, mitochondrial"/>
    <property type="match status" value="1"/>
</dbReference>
<dbReference type="Gene3D" id="3.30.390.30">
    <property type="match status" value="1"/>
</dbReference>
<comment type="subcellular location">
    <subcellularLocation>
        <location evidence="2">Cytoplasm</location>
    </subcellularLocation>
    <subcellularLocation>
        <location evidence="1">Mitochondrion</location>
    </subcellularLocation>
</comment>
<dbReference type="GO" id="GO:0004362">
    <property type="term" value="F:glutathione-disulfide reductase (NADPH) activity"/>
    <property type="evidence" value="ECO:0007669"/>
    <property type="project" value="UniProtKB-EC"/>
</dbReference>
<evidence type="ECO:0000256" key="7">
    <source>
        <dbReference type="ARBA" id="ARBA00022827"/>
    </source>
</evidence>
<feature type="chain" id="PRO_5034650406" description="Glutathione reductase, mitochondrial" evidence="18">
    <location>
        <begin position="19"/>
        <end position="461"/>
    </location>
</feature>
<evidence type="ECO:0000256" key="17">
    <source>
        <dbReference type="PIRSR" id="PIRSR000350-3"/>
    </source>
</evidence>
<dbReference type="PRINTS" id="PR00411">
    <property type="entry name" value="PNDRDTASEI"/>
</dbReference>
<dbReference type="PANTHER" id="PTHR42737:SF5">
    <property type="entry name" value="GLUTATHIONE REDUCTASE, MITOCHONDRIAL"/>
    <property type="match status" value="1"/>
</dbReference>
<evidence type="ECO:0000256" key="15">
    <source>
        <dbReference type="ARBA" id="ARBA00074335"/>
    </source>
</evidence>
<reference evidence="21" key="1">
    <citation type="submission" date="2025-08" db="UniProtKB">
        <authorList>
            <consortium name="Ensembl"/>
        </authorList>
    </citation>
    <scope>IDENTIFICATION</scope>
</reference>
<dbReference type="NCBIfam" id="NF004776">
    <property type="entry name" value="PRK06116.1"/>
    <property type="match status" value="1"/>
</dbReference>
<organism evidence="21 22">
    <name type="scientific">Eptatretus burgeri</name>
    <name type="common">Inshore hagfish</name>
    <dbReference type="NCBI Taxonomy" id="7764"/>
    <lineage>
        <taxon>Eukaryota</taxon>
        <taxon>Metazoa</taxon>
        <taxon>Chordata</taxon>
        <taxon>Craniata</taxon>
        <taxon>Vertebrata</taxon>
        <taxon>Cyclostomata</taxon>
        <taxon>Myxini</taxon>
        <taxon>Myxiniformes</taxon>
        <taxon>Myxinidae</taxon>
        <taxon>Eptatretinae</taxon>
        <taxon>Eptatretus</taxon>
    </lineage>
</organism>
<dbReference type="OMA" id="MSKHYDY"/>
<keyword evidence="17" id="KW-0547">Nucleotide-binding</keyword>
<keyword evidence="22" id="KW-1185">Reference proteome</keyword>
<accession>A0A8C4R4P8</accession>
<evidence type="ECO:0000256" key="9">
    <source>
        <dbReference type="ARBA" id="ARBA00022946"/>
    </source>
</evidence>
<dbReference type="NCBIfam" id="TIGR01421">
    <property type="entry name" value="gluta_reduc_1"/>
    <property type="match status" value="1"/>
</dbReference>
<evidence type="ECO:0000256" key="12">
    <source>
        <dbReference type="ARBA" id="ARBA00023157"/>
    </source>
</evidence>
<dbReference type="GO" id="GO:0050661">
    <property type="term" value="F:NADP binding"/>
    <property type="evidence" value="ECO:0007669"/>
    <property type="project" value="InterPro"/>
</dbReference>
<keyword evidence="9" id="KW-0809">Transit peptide</keyword>
<evidence type="ECO:0000256" key="18">
    <source>
        <dbReference type="SAM" id="SignalP"/>
    </source>
</evidence>
<dbReference type="GO" id="GO:0045454">
    <property type="term" value="P:cell redox homeostasis"/>
    <property type="evidence" value="ECO:0007669"/>
    <property type="project" value="InterPro"/>
</dbReference>
<evidence type="ECO:0000256" key="10">
    <source>
        <dbReference type="ARBA" id="ARBA00023002"/>
    </source>
</evidence>
<dbReference type="Proteomes" id="UP000694388">
    <property type="component" value="Unplaced"/>
</dbReference>
<dbReference type="PRINTS" id="PR00368">
    <property type="entry name" value="FADPNR"/>
</dbReference>
<dbReference type="InterPro" id="IPR004099">
    <property type="entry name" value="Pyr_nucl-diS_OxRdtase_dimer"/>
</dbReference>
<feature type="signal peptide" evidence="18">
    <location>
        <begin position="1"/>
        <end position="18"/>
    </location>
</feature>
<dbReference type="InterPro" id="IPR036188">
    <property type="entry name" value="FAD/NAD-bd_sf"/>
</dbReference>
<proteinExistence type="inferred from homology"/>
<name>A0A8C4R4P8_EPTBU</name>
<dbReference type="PIRSF" id="PIRSF000350">
    <property type="entry name" value="Mercury_reductase_MerA"/>
    <property type="match status" value="1"/>
</dbReference>
<dbReference type="GO" id="GO:0034599">
    <property type="term" value="P:cellular response to oxidative stress"/>
    <property type="evidence" value="ECO:0007669"/>
    <property type="project" value="TreeGrafter"/>
</dbReference>
<evidence type="ECO:0000256" key="2">
    <source>
        <dbReference type="ARBA" id="ARBA00004496"/>
    </source>
</evidence>
<feature type="domain" description="FAD/NAD(P)-binding" evidence="20">
    <location>
        <begin position="8"/>
        <end position="330"/>
    </location>
</feature>
<dbReference type="InterPro" id="IPR023753">
    <property type="entry name" value="FAD/NAD-binding_dom"/>
</dbReference>
<evidence type="ECO:0000256" key="4">
    <source>
        <dbReference type="ARBA" id="ARBA00012607"/>
    </source>
</evidence>
<keyword evidence="13" id="KW-0676">Redox-active center</keyword>
<comment type="cofactor">
    <cofactor evidence="17">
        <name>FAD</name>
        <dbReference type="ChEBI" id="CHEBI:57692"/>
    </cofactor>
    <text evidence="17">Binds 1 FAD per subunit.</text>
</comment>
<evidence type="ECO:0000256" key="8">
    <source>
        <dbReference type="ARBA" id="ARBA00022857"/>
    </source>
</evidence>
<evidence type="ECO:0000256" key="1">
    <source>
        <dbReference type="ARBA" id="ARBA00004173"/>
    </source>
</evidence>
<dbReference type="SUPFAM" id="SSF51905">
    <property type="entry name" value="FAD/NAD(P)-binding domain"/>
    <property type="match status" value="1"/>
</dbReference>
<comment type="similarity">
    <text evidence="3">Belongs to the class-I pyridine nucleotide-disulfide oxidoreductase family.</text>
</comment>
<dbReference type="Pfam" id="PF07992">
    <property type="entry name" value="Pyr_redox_2"/>
    <property type="match status" value="1"/>
</dbReference>
<evidence type="ECO:0000313" key="21">
    <source>
        <dbReference type="Ensembl" id="ENSEBUP00000024143.1"/>
    </source>
</evidence>
<dbReference type="GO" id="GO:0006749">
    <property type="term" value="P:glutathione metabolic process"/>
    <property type="evidence" value="ECO:0007669"/>
    <property type="project" value="InterPro"/>
</dbReference>
<dbReference type="EC" id="1.8.1.7" evidence="4"/>
<keyword evidence="7 17" id="KW-0274">FAD</keyword>
<protein>
    <recommendedName>
        <fullName evidence="15">Glutathione reductase, mitochondrial</fullName>
        <ecNumber evidence="4">1.8.1.7</ecNumber>
    </recommendedName>
</protein>
<keyword evidence="12" id="KW-1015">Disulfide bond</keyword>
<dbReference type="SUPFAM" id="SSF55424">
    <property type="entry name" value="FAD/NAD-linked reductases, dimerisation (C-terminal) domain"/>
    <property type="match status" value="1"/>
</dbReference>
<dbReference type="Gene3D" id="3.50.50.60">
    <property type="entry name" value="FAD/NAD(P)-binding domain"/>
    <property type="match status" value="2"/>
</dbReference>
<evidence type="ECO:0000256" key="6">
    <source>
        <dbReference type="ARBA" id="ARBA00022630"/>
    </source>
</evidence>
<sequence length="461" mass="49650">MPLLARAFDLLVLGGGSGGLACARRAAELGARTALVERGPLGGTGVNVGCVPKKVMYNTAMHADFIHNHMDYGFTVSNVDFSWRKIKERRDAYIKRLNGIYQRNLEKDKIEIISGSASFSDCSKPTVEVNGQQYTASHIVIATGGQPDIPTETDIPGAEFGITSDGFFNLEDLPSRAVVVGAGYIAVELAGIFSHLSCKTSLVIRYDEVLRKFDTMISGNCTTELESNGVELLRRSKVGSVSRNSAGRLVVTIARENAADHTLSDVDCLVWAIGRKPNCHDLNLSKLGISLDSSGHICTDEYQNTNRSGIYALGDVCGKALLTPVAIAAGRKLASRLFGGEANARLDYTNIPTVVFSHPPIATIGLTEAEAEAKYGQNTKVYHSTFTPLYYAVTEHKRKCVMKLVCANANEQVVGLHMQGMGCDEILQGFAVAIQMGATKANFDATLAIHPTSAEELVTLR</sequence>
<dbReference type="InterPro" id="IPR016156">
    <property type="entry name" value="FAD/NAD-linked_Rdtase_dimer_sf"/>
</dbReference>
<dbReference type="Pfam" id="PF02852">
    <property type="entry name" value="Pyr_redox_dim"/>
    <property type="match status" value="1"/>
</dbReference>
<dbReference type="GO" id="GO:0005829">
    <property type="term" value="C:cytosol"/>
    <property type="evidence" value="ECO:0007669"/>
    <property type="project" value="TreeGrafter"/>
</dbReference>
<evidence type="ECO:0000259" key="20">
    <source>
        <dbReference type="Pfam" id="PF07992"/>
    </source>
</evidence>
<evidence type="ECO:0000256" key="3">
    <source>
        <dbReference type="ARBA" id="ARBA00007532"/>
    </source>
</evidence>
<dbReference type="InterPro" id="IPR006322">
    <property type="entry name" value="Glutathione_Rdtase_euk/bac"/>
</dbReference>
<feature type="binding site" evidence="17">
    <location>
        <position position="54"/>
    </location>
    <ligand>
        <name>FAD</name>
        <dbReference type="ChEBI" id="CHEBI:57692"/>
    </ligand>
</feature>
<keyword evidence="17" id="KW-0520">NAD</keyword>
<feature type="binding site" evidence="17">
    <location>
        <position position="315"/>
    </location>
    <ligand>
        <name>FAD</name>
        <dbReference type="ChEBI" id="CHEBI:57692"/>
    </ligand>
</feature>
<feature type="active site" description="Proton acceptor" evidence="16">
    <location>
        <position position="450"/>
    </location>
</feature>
<evidence type="ECO:0000256" key="11">
    <source>
        <dbReference type="ARBA" id="ARBA00023128"/>
    </source>
</evidence>
<feature type="domain" description="Pyridine nucleotide-disulphide oxidoreductase dimerisation" evidence="19">
    <location>
        <begin position="351"/>
        <end position="460"/>
    </location>
</feature>
<dbReference type="GO" id="GO:0005739">
    <property type="term" value="C:mitochondrion"/>
    <property type="evidence" value="ECO:0007669"/>
    <property type="project" value="UniProtKB-SubCell"/>
</dbReference>
<dbReference type="Ensembl" id="ENSEBUT00000024719.1">
    <property type="protein sequence ID" value="ENSEBUP00000024143.1"/>
    <property type="gene ID" value="ENSEBUG00000014858.1"/>
</dbReference>
<evidence type="ECO:0000313" key="22">
    <source>
        <dbReference type="Proteomes" id="UP000694388"/>
    </source>
</evidence>
<dbReference type="InterPro" id="IPR001100">
    <property type="entry name" value="Pyr_nuc-diS_OxRdtase"/>
</dbReference>
<keyword evidence="11" id="KW-0496">Mitochondrion</keyword>
<evidence type="ECO:0000256" key="5">
    <source>
        <dbReference type="ARBA" id="ARBA00022490"/>
    </source>
</evidence>
<evidence type="ECO:0000259" key="19">
    <source>
        <dbReference type="Pfam" id="PF02852"/>
    </source>
</evidence>
<dbReference type="AlphaFoldDB" id="A0A8C4R4P8"/>
<dbReference type="FunFam" id="3.30.390.30:FF:000003">
    <property type="entry name" value="Glutathione reductase"/>
    <property type="match status" value="1"/>
</dbReference>
<evidence type="ECO:0000256" key="13">
    <source>
        <dbReference type="ARBA" id="ARBA00023284"/>
    </source>
</evidence>
<keyword evidence="18" id="KW-0732">Signal</keyword>
<keyword evidence="8" id="KW-0521">NADP</keyword>
<dbReference type="GO" id="GO:0050660">
    <property type="term" value="F:flavin adenine dinucleotide binding"/>
    <property type="evidence" value="ECO:0007669"/>
    <property type="project" value="InterPro"/>
</dbReference>
<feature type="binding site" evidence="17">
    <location>
        <begin position="181"/>
        <end position="188"/>
    </location>
    <ligand>
        <name>NAD(+)</name>
        <dbReference type="ChEBI" id="CHEBI:57540"/>
    </ligand>
</feature>
<keyword evidence="5" id="KW-0963">Cytoplasm</keyword>
<feature type="binding site" evidence="17">
    <location>
        <position position="274"/>
    </location>
    <ligand>
        <name>NAD(+)</name>
        <dbReference type="ChEBI" id="CHEBI:57540"/>
    </ligand>
</feature>
<keyword evidence="6" id="KW-0285">Flavoprotein</keyword>
<evidence type="ECO:0000256" key="14">
    <source>
        <dbReference type="ARBA" id="ARBA00049142"/>
    </source>
</evidence>
<dbReference type="PROSITE" id="PS51257">
    <property type="entry name" value="PROKAR_LIPOPROTEIN"/>
    <property type="match status" value="1"/>
</dbReference>
<dbReference type="InterPro" id="IPR046952">
    <property type="entry name" value="GSHR/TRXR-like"/>
</dbReference>
<dbReference type="GeneTree" id="ENSGT00940000156986"/>